<reference evidence="2 3" key="1">
    <citation type="journal article" date="2016" name="Genome Biol. Evol.">
        <title>Gene Family Evolution Reflects Adaptation to Soil Environmental Stressors in the Genome of the Collembolan Orchesella cincta.</title>
        <authorList>
            <person name="Faddeeva-Vakhrusheva A."/>
            <person name="Derks M.F."/>
            <person name="Anvar S.Y."/>
            <person name="Agamennone V."/>
            <person name="Suring W."/>
            <person name="Smit S."/>
            <person name="van Straalen N.M."/>
            <person name="Roelofs D."/>
        </authorList>
    </citation>
    <scope>NUCLEOTIDE SEQUENCE [LARGE SCALE GENOMIC DNA]</scope>
    <source>
        <tissue evidence="2">Mixed pool</tissue>
    </source>
</reference>
<sequence length="268" mass="29912">MNETYSNARCRNPRRTTFTLSTPAPVRGGPVNHTFVGVAGTDQGLFLDGRSSIFSGAYRQSTANSTKMTTRPMYDSKKTDLSSLQFTSLDGMMQLKEENLKKIKHNRGSLGRSDVSGMSDDLFDTSCLDSTSPKKKTLEKLRATENQLNDELENWKTKISNLKSDVTATLKENKGKTESLKNLNTNKLAEIDQLNENLVATRKEKNAMFQKGVKDRAYVGVMSAYTESLFKVDENFRCTDLSLCKSCHQDPGKCLRIKSLSATINHPN</sequence>
<accession>A0A1D2N457</accession>
<keyword evidence="3" id="KW-1185">Reference proteome</keyword>
<evidence type="ECO:0000313" key="3">
    <source>
        <dbReference type="Proteomes" id="UP000094527"/>
    </source>
</evidence>
<comment type="caution">
    <text evidence="2">The sequence shown here is derived from an EMBL/GenBank/DDBJ whole genome shotgun (WGS) entry which is preliminary data.</text>
</comment>
<dbReference type="EMBL" id="LJIJ01000236">
    <property type="protein sequence ID" value="ODN00053.1"/>
    <property type="molecule type" value="Genomic_DNA"/>
</dbReference>
<dbReference type="AlphaFoldDB" id="A0A1D2N457"/>
<gene>
    <name evidence="2" type="ORF">Ocin01_06628</name>
</gene>
<evidence type="ECO:0000313" key="2">
    <source>
        <dbReference type="EMBL" id="ODN00053.1"/>
    </source>
</evidence>
<proteinExistence type="predicted"/>
<organism evidence="2 3">
    <name type="scientific">Orchesella cincta</name>
    <name type="common">Springtail</name>
    <name type="synonym">Podura cincta</name>
    <dbReference type="NCBI Taxonomy" id="48709"/>
    <lineage>
        <taxon>Eukaryota</taxon>
        <taxon>Metazoa</taxon>
        <taxon>Ecdysozoa</taxon>
        <taxon>Arthropoda</taxon>
        <taxon>Hexapoda</taxon>
        <taxon>Collembola</taxon>
        <taxon>Entomobryomorpha</taxon>
        <taxon>Entomobryoidea</taxon>
        <taxon>Orchesellidae</taxon>
        <taxon>Orchesellinae</taxon>
        <taxon>Orchesella</taxon>
    </lineage>
</organism>
<name>A0A1D2N457_ORCCI</name>
<feature type="coiled-coil region" evidence="1">
    <location>
        <begin position="134"/>
        <end position="211"/>
    </location>
</feature>
<dbReference type="Proteomes" id="UP000094527">
    <property type="component" value="Unassembled WGS sequence"/>
</dbReference>
<keyword evidence="1" id="KW-0175">Coiled coil</keyword>
<evidence type="ECO:0000256" key="1">
    <source>
        <dbReference type="SAM" id="Coils"/>
    </source>
</evidence>
<protein>
    <submittedName>
        <fullName evidence="2">Uncharacterized protein</fullName>
    </submittedName>
</protein>